<dbReference type="PROSITE" id="PS01096">
    <property type="entry name" value="PPIC_PPIASE_1"/>
    <property type="match status" value="1"/>
</dbReference>
<evidence type="ECO:0000256" key="1">
    <source>
        <dbReference type="ARBA" id="ARBA00000971"/>
    </source>
</evidence>
<keyword evidence="12" id="KW-1185">Reference proteome</keyword>
<evidence type="ECO:0000256" key="4">
    <source>
        <dbReference type="ARBA" id="ARBA00018370"/>
    </source>
</evidence>
<comment type="similarity">
    <text evidence="2">Belongs to the PpiC/parvulin rotamase family.</text>
</comment>
<dbReference type="InterPro" id="IPR046357">
    <property type="entry name" value="PPIase_dom_sf"/>
</dbReference>
<dbReference type="Proteomes" id="UP000549882">
    <property type="component" value="Unassembled WGS sequence"/>
</dbReference>
<reference evidence="11 12" key="1">
    <citation type="submission" date="2020-08" db="EMBL/GenBank/DDBJ databases">
        <title>Genomic Encyclopedia of Type Strains, Phase IV (KMG-V): Genome sequencing to study the core and pangenomes of soil and plant-associated prokaryotes.</title>
        <authorList>
            <person name="Whitman W."/>
        </authorList>
    </citation>
    <scope>NUCLEOTIDE SEQUENCE [LARGE SCALE GENOMIC DNA]</scope>
    <source>
        <strain evidence="11 12">SEMIA 4064</strain>
    </source>
</reference>
<dbReference type="GO" id="GO:0003755">
    <property type="term" value="F:peptidyl-prolyl cis-trans isomerase activity"/>
    <property type="evidence" value="ECO:0007669"/>
    <property type="project" value="UniProtKB-KW"/>
</dbReference>
<comment type="caution">
    <text evidence="11">The sequence shown here is derived from an EMBL/GenBank/DDBJ whole genome shotgun (WGS) entry which is preliminary data.</text>
</comment>
<feature type="domain" description="PpiC" evidence="10">
    <location>
        <begin position="138"/>
        <end position="239"/>
    </location>
</feature>
<proteinExistence type="inferred from homology"/>
<evidence type="ECO:0000256" key="3">
    <source>
        <dbReference type="ARBA" id="ARBA00013194"/>
    </source>
</evidence>
<keyword evidence="8 11" id="KW-0413">Isomerase</keyword>
<dbReference type="AlphaFoldDB" id="A0A7W8XTV3"/>
<accession>A0A7W8XTV3</accession>
<evidence type="ECO:0000256" key="6">
    <source>
        <dbReference type="ARBA" id="ARBA00030642"/>
    </source>
</evidence>
<dbReference type="InterPro" id="IPR050245">
    <property type="entry name" value="PrsA_foldase"/>
</dbReference>
<dbReference type="InterPro" id="IPR000297">
    <property type="entry name" value="PPIase_PpiC"/>
</dbReference>
<dbReference type="PROSITE" id="PS50198">
    <property type="entry name" value="PPIC_PPIASE_2"/>
    <property type="match status" value="1"/>
</dbReference>
<evidence type="ECO:0000256" key="2">
    <source>
        <dbReference type="ARBA" id="ARBA00007656"/>
    </source>
</evidence>
<dbReference type="InterPro" id="IPR023058">
    <property type="entry name" value="PPIase_PpiC_CS"/>
</dbReference>
<dbReference type="PANTHER" id="PTHR47245">
    <property type="entry name" value="PEPTIDYLPROLYL ISOMERASE"/>
    <property type="match status" value="1"/>
</dbReference>
<dbReference type="SUPFAM" id="SSF54534">
    <property type="entry name" value="FKBP-like"/>
    <property type="match status" value="1"/>
</dbReference>
<gene>
    <name evidence="11" type="ORF">GGD50_004102</name>
</gene>
<evidence type="ECO:0000256" key="9">
    <source>
        <dbReference type="SAM" id="MobiDB-lite"/>
    </source>
</evidence>
<dbReference type="InterPro" id="IPR027304">
    <property type="entry name" value="Trigger_fact/SurA_dom_sf"/>
</dbReference>
<evidence type="ECO:0000256" key="8">
    <source>
        <dbReference type="PROSITE-ProRule" id="PRU00278"/>
    </source>
</evidence>
<dbReference type="EC" id="5.2.1.8" evidence="3"/>
<evidence type="ECO:0000313" key="11">
    <source>
        <dbReference type="EMBL" id="MBB5575467.1"/>
    </source>
</evidence>
<dbReference type="Gene3D" id="3.10.50.40">
    <property type="match status" value="1"/>
</dbReference>
<dbReference type="PANTHER" id="PTHR47245:SF2">
    <property type="entry name" value="PEPTIDYL-PROLYL CIS-TRANS ISOMERASE HP_0175-RELATED"/>
    <property type="match status" value="1"/>
</dbReference>
<name>A0A7W8XTV3_9HYPH</name>
<organism evidence="11 12">
    <name type="scientific">Rhizobium paranaense</name>
    <dbReference type="NCBI Taxonomy" id="1650438"/>
    <lineage>
        <taxon>Bacteria</taxon>
        <taxon>Pseudomonadati</taxon>
        <taxon>Pseudomonadota</taxon>
        <taxon>Alphaproteobacteria</taxon>
        <taxon>Hyphomicrobiales</taxon>
        <taxon>Rhizobiaceae</taxon>
        <taxon>Rhizobium/Agrobacterium group</taxon>
        <taxon>Rhizobium</taxon>
    </lineage>
</organism>
<dbReference type="EMBL" id="JACHBI010000008">
    <property type="protein sequence ID" value="MBB5575467.1"/>
    <property type="molecule type" value="Genomic_DNA"/>
</dbReference>
<evidence type="ECO:0000256" key="7">
    <source>
        <dbReference type="ARBA" id="ARBA00031484"/>
    </source>
</evidence>
<feature type="region of interest" description="Disordered" evidence="9">
    <location>
        <begin position="1"/>
        <end position="26"/>
    </location>
</feature>
<dbReference type="SUPFAM" id="SSF109998">
    <property type="entry name" value="Triger factor/SurA peptide-binding domain-like"/>
    <property type="match status" value="1"/>
</dbReference>
<dbReference type="Pfam" id="PF00639">
    <property type="entry name" value="Rotamase"/>
    <property type="match status" value="1"/>
</dbReference>
<evidence type="ECO:0000256" key="5">
    <source>
        <dbReference type="ARBA" id="ARBA00023110"/>
    </source>
</evidence>
<protein>
    <recommendedName>
        <fullName evidence="4">Parvulin-like PPIase</fullName>
        <ecNumber evidence="3">5.2.1.8</ecNumber>
    </recommendedName>
    <alternativeName>
        <fullName evidence="6">Peptidyl-prolyl cis-trans isomerase plp</fullName>
    </alternativeName>
    <alternativeName>
        <fullName evidence="7">Rotamase plp</fullName>
    </alternativeName>
</protein>
<evidence type="ECO:0000259" key="10">
    <source>
        <dbReference type="PROSITE" id="PS50198"/>
    </source>
</evidence>
<keyword evidence="5 8" id="KW-0697">Rotamase</keyword>
<evidence type="ECO:0000313" key="12">
    <source>
        <dbReference type="Proteomes" id="UP000549882"/>
    </source>
</evidence>
<sequence length="295" mass="32604">MVSIIIDRTTTQVSGEHEHRHEHKPNRSEAVVMPPVSVNGVSISRKDIAAETQNFPADNPGAAWHAATRALVVRHLLLEEAQRLGFLIEPQADAEGRVETDEDALLRALLEREVQTPAADEEALRRFYDNNRKRFMTSPLFEVDHILIAARRQDAVAFAEVRERVVSLAGALEREPERFAELARDCSDCPSREVGGSLGQISLGDTTPEFEAALIELAVGQISAPVETRYGVHLIRLARKIDGSLLPFEAVKAQIAFYLEEHVRRQATAQYISLLVGRADIRGIALKGAATPLVQ</sequence>
<comment type="catalytic activity">
    <reaction evidence="1">
        <text>[protein]-peptidylproline (omega=180) = [protein]-peptidylproline (omega=0)</text>
        <dbReference type="Rhea" id="RHEA:16237"/>
        <dbReference type="Rhea" id="RHEA-COMP:10747"/>
        <dbReference type="Rhea" id="RHEA-COMP:10748"/>
        <dbReference type="ChEBI" id="CHEBI:83833"/>
        <dbReference type="ChEBI" id="CHEBI:83834"/>
        <dbReference type="EC" id="5.2.1.8"/>
    </reaction>
</comment>